<feature type="transmembrane region" description="Helical" evidence="6">
    <location>
        <begin position="235"/>
        <end position="259"/>
    </location>
</feature>
<dbReference type="KEGG" id="ppec:H9W90_04880"/>
<dbReference type="GO" id="GO:0016020">
    <property type="term" value="C:membrane"/>
    <property type="evidence" value="ECO:0007669"/>
    <property type="project" value="UniProtKB-SubCell"/>
</dbReference>
<dbReference type="AlphaFoldDB" id="A0A7G9LCW0"/>
<evidence type="ECO:0000313" key="8">
    <source>
        <dbReference type="Proteomes" id="UP000515808"/>
    </source>
</evidence>
<evidence type="ECO:0000256" key="6">
    <source>
        <dbReference type="SAM" id="Phobius"/>
    </source>
</evidence>
<dbReference type="Proteomes" id="UP000515808">
    <property type="component" value="Chromosome"/>
</dbReference>
<feature type="transmembrane region" description="Helical" evidence="6">
    <location>
        <begin position="44"/>
        <end position="62"/>
    </location>
</feature>
<keyword evidence="3 6" id="KW-0812">Transmembrane</keyword>
<sequence length="442" mass="48030">MKKLALHWKILIGMVLGIVFGFIMNTVDGGKGFVTDWIKPFGTIFINLLKLIAVPLILASLIKGISDLKDISKIKKMGLRTISIYIGTTLIAIIIGLGIVNIVKPGVGMSPDTIEKIKAKYETDLGVTDKLVKASAQKDAGPLQALVDIFPSNIFQSFVDASMLQIIFFAMFVGISLLLIPEKKAKPLMDFFDSLNEMVMKMVDLIMLFAPYAVFALLANVIIAFDDTEILLKLLVYAMCVVGGLILMIGFYLILVSVYTKKSPMWFLKQISPAQLLAFSTSSSAATLPVTMERVEEHLGVDKEVSGFVLPVGATINMDGTSLYQGIAAVFIMQVIWPEGLTFSNQLVIVLTALLASIGSAAVPSAGMVMLVIVLESIGFPEELLPIGLALIFAVDRPLDMCRTTVNVTGDATVSMLVAKSLGKLHDNPKAKDWDDNYDRVK</sequence>
<dbReference type="EMBL" id="CP060695">
    <property type="protein sequence ID" value="QNM86459.1"/>
    <property type="molecule type" value="Genomic_DNA"/>
</dbReference>
<feature type="transmembrane region" description="Helical" evidence="6">
    <location>
        <begin position="7"/>
        <end position="24"/>
    </location>
</feature>
<evidence type="ECO:0000256" key="4">
    <source>
        <dbReference type="ARBA" id="ARBA00022989"/>
    </source>
</evidence>
<name>A0A7G9LCW0_9FLAO</name>
<dbReference type="InterPro" id="IPR001991">
    <property type="entry name" value="Na-dicarboxylate_symporter"/>
</dbReference>
<accession>A0A7G9LCW0</accession>
<evidence type="ECO:0000256" key="3">
    <source>
        <dbReference type="ARBA" id="ARBA00022692"/>
    </source>
</evidence>
<comment type="subcellular location">
    <subcellularLocation>
        <location evidence="1">Membrane</location>
        <topology evidence="1">Multi-pass membrane protein</topology>
    </subcellularLocation>
</comment>
<feature type="transmembrane region" description="Helical" evidence="6">
    <location>
        <begin position="349"/>
        <end position="375"/>
    </location>
</feature>
<reference evidence="7 8" key="1">
    <citation type="submission" date="2020-08" db="EMBL/GenBank/DDBJ databases">
        <title>Polaribacter sp. L12M9 isolated from gut of the Korean scallop.</title>
        <authorList>
            <person name="Jeong Y.S."/>
        </authorList>
    </citation>
    <scope>NUCLEOTIDE SEQUENCE [LARGE SCALE GENOMIC DNA]</scope>
    <source>
        <strain evidence="7 8">L12M9</strain>
    </source>
</reference>
<keyword evidence="8" id="KW-1185">Reference proteome</keyword>
<dbReference type="Gene3D" id="1.10.3860.10">
    <property type="entry name" value="Sodium:dicarboxylate symporter"/>
    <property type="match status" value="1"/>
</dbReference>
<feature type="transmembrane region" description="Helical" evidence="6">
    <location>
        <begin position="162"/>
        <end position="181"/>
    </location>
</feature>
<dbReference type="PRINTS" id="PR00173">
    <property type="entry name" value="EDTRNSPORT"/>
</dbReference>
<dbReference type="PANTHER" id="PTHR11958:SF63">
    <property type="entry name" value="AMINO ACID TRANSPORTER"/>
    <property type="match status" value="1"/>
</dbReference>
<dbReference type="SUPFAM" id="SSF118215">
    <property type="entry name" value="Proton glutamate symport protein"/>
    <property type="match status" value="1"/>
</dbReference>
<protein>
    <submittedName>
        <fullName evidence="7">Dicarboxylate/amino acid:cation symporter</fullName>
    </submittedName>
</protein>
<dbReference type="RefSeq" id="WP_187483339.1">
    <property type="nucleotide sequence ID" value="NZ_CP060695.1"/>
</dbReference>
<evidence type="ECO:0000313" key="7">
    <source>
        <dbReference type="EMBL" id="QNM86459.1"/>
    </source>
</evidence>
<feature type="transmembrane region" description="Helical" evidence="6">
    <location>
        <begin position="82"/>
        <end position="103"/>
    </location>
</feature>
<dbReference type="PANTHER" id="PTHR11958">
    <property type="entry name" value="SODIUM/DICARBOXYLATE SYMPORTER-RELATED"/>
    <property type="match status" value="1"/>
</dbReference>
<dbReference type="Pfam" id="PF00375">
    <property type="entry name" value="SDF"/>
    <property type="match status" value="1"/>
</dbReference>
<evidence type="ECO:0000256" key="1">
    <source>
        <dbReference type="ARBA" id="ARBA00004141"/>
    </source>
</evidence>
<organism evidence="7 8">
    <name type="scientific">Polaribacter pectinis</name>
    <dbReference type="NCBI Taxonomy" id="2738844"/>
    <lineage>
        <taxon>Bacteria</taxon>
        <taxon>Pseudomonadati</taxon>
        <taxon>Bacteroidota</taxon>
        <taxon>Flavobacteriia</taxon>
        <taxon>Flavobacteriales</taxon>
        <taxon>Flavobacteriaceae</taxon>
    </lineage>
</organism>
<dbReference type="InterPro" id="IPR036458">
    <property type="entry name" value="Na:dicarbo_symporter_sf"/>
</dbReference>
<keyword evidence="4 6" id="KW-1133">Transmembrane helix</keyword>
<feature type="transmembrane region" description="Helical" evidence="6">
    <location>
        <begin position="202"/>
        <end position="223"/>
    </location>
</feature>
<proteinExistence type="predicted"/>
<dbReference type="GO" id="GO:0015293">
    <property type="term" value="F:symporter activity"/>
    <property type="evidence" value="ECO:0007669"/>
    <property type="project" value="InterPro"/>
</dbReference>
<gene>
    <name evidence="7" type="ORF">H9W90_04880</name>
</gene>
<evidence type="ECO:0000256" key="5">
    <source>
        <dbReference type="ARBA" id="ARBA00023136"/>
    </source>
</evidence>
<keyword evidence="5 6" id="KW-0472">Membrane</keyword>
<evidence type="ECO:0000256" key="2">
    <source>
        <dbReference type="ARBA" id="ARBA00022448"/>
    </source>
</evidence>
<dbReference type="InterPro" id="IPR050746">
    <property type="entry name" value="DAACS"/>
</dbReference>
<keyword evidence="2" id="KW-0813">Transport</keyword>